<comment type="caution">
    <text evidence="1">The sequence shown here is derived from an EMBL/GenBank/DDBJ whole genome shotgun (WGS) entry which is preliminary data.</text>
</comment>
<organism evidence="1 2">
    <name type="scientific">Ameca splendens</name>
    <dbReference type="NCBI Taxonomy" id="208324"/>
    <lineage>
        <taxon>Eukaryota</taxon>
        <taxon>Metazoa</taxon>
        <taxon>Chordata</taxon>
        <taxon>Craniata</taxon>
        <taxon>Vertebrata</taxon>
        <taxon>Euteleostomi</taxon>
        <taxon>Actinopterygii</taxon>
        <taxon>Neopterygii</taxon>
        <taxon>Teleostei</taxon>
        <taxon>Neoteleostei</taxon>
        <taxon>Acanthomorphata</taxon>
        <taxon>Ovalentaria</taxon>
        <taxon>Atherinomorphae</taxon>
        <taxon>Cyprinodontiformes</taxon>
        <taxon>Goodeidae</taxon>
        <taxon>Ameca</taxon>
    </lineage>
</organism>
<name>A0ABV0ZKM3_9TELE</name>
<dbReference type="Proteomes" id="UP001469553">
    <property type="component" value="Unassembled WGS sequence"/>
</dbReference>
<sequence>MLRESVQKLNAGMTQFSSDNRKMKETLLDIQTRSMRDNLVFSGILERTEKDSEVTVRDFLQTSRPSPGVLFSSRPSGCVGFIRQWMCGDGLGVSDGTIGGTAWDCPCLVGCCVCGCSGHVLKWWAPVMFN</sequence>
<evidence type="ECO:0000313" key="2">
    <source>
        <dbReference type="Proteomes" id="UP001469553"/>
    </source>
</evidence>
<reference evidence="1 2" key="1">
    <citation type="submission" date="2021-06" db="EMBL/GenBank/DDBJ databases">
        <authorList>
            <person name="Palmer J.M."/>
        </authorList>
    </citation>
    <scope>NUCLEOTIDE SEQUENCE [LARGE SCALE GENOMIC DNA]</scope>
    <source>
        <strain evidence="1 2">AS_MEX2019</strain>
        <tissue evidence="1">Muscle</tissue>
    </source>
</reference>
<accession>A0ABV0ZKM3</accession>
<gene>
    <name evidence="1" type="ORF">AMECASPLE_010790</name>
</gene>
<proteinExistence type="predicted"/>
<keyword evidence="2" id="KW-1185">Reference proteome</keyword>
<dbReference type="EMBL" id="JAHRIP010066465">
    <property type="protein sequence ID" value="MEQ2306685.1"/>
    <property type="molecule type" value="Genomic_DNA"/>
</dbReference>
<protein>
    <submittedName>
        <fullName evidence="1">Uncharacterized protein</fullName>
    </submittedName>
</protein>
<evidence type="ECO:0000313" key="1">
    <source>
        <dbReference type="EMBL" id="MEQ2306685.1"/>
    </source>
</evidence>